<dbReference type="InterPro" id="IPR011009">
    <property type="entry name" value="Kinase-like_dom_sf"/>
</dbReference>
<dbReference type="GO" id="GO:0016020">
    <property type="term" value="C:membrane"/>
    <property type="evidence" value="ECO:0007669"/>
    <property type="project" value="UniProtKB-SubCell"/>
</dbReference>
<sequence>MVCFRLTGKSSKRLETKNNEFAKNKIAVDGNCDRKNVIQNSHTHSSSVSPCGDVNKDITTKEDQLAFDAKDSNVEYEVSGKKAQNFTLEELSVSTGNIRSDCFLGEGGFEKVYKSFIDKLDEESESSCELLTLSLADHENLVKLIDLCAQGVQRLLIYEYMPLRSLENYLYDLPHGKKPLVWSTRMKITAGSEMFGISPQYNASKANALKDKAAEVKKNAKPEADDPESSKKRANEAAPKKPVSAKKAKDEVTPKKIYLFGTEDKKKGHTATPHPTKKGGKTPATATPVSCGSCKKSDSLSIFNSENALESHNKAKHSAAK</sequence>
<evidence type="ECO:0000313" key="5">
    <source>
        <dbReference type="EMBL" id="CAH2052235.1"/>
    </source>
</evidence>
<dbReference type="Gene3D" id="1.10.510.10">
    <property type="entry name" value="Transferase(Phosphotransferase) domain 1"/>
    <property type="match status" value="1"/>
</dbReference>
<dbReference type="GO" id="GO:0004674">
    <property type="term" value="F:protein serine/threonine kinase activity"/>
    <property type="evidence" value="ECO:0007669"/>
    <property type="project" value="UniProtKB-KW"/>
</dbReference>
<evidence type="ECO:0000256" key="1">
    <source>
        <dbReference type="ARBA" id="ARBA00004370"/>
    </source>
</evidence>
<name>A0AAU9RVU7_THLAR</name>
<protein>
    <submittedName>
        <fullName evidence="5">Uncharacterized protein</fullName>
    </submittedName>
</protein>
<dbReference type="PANTHER" id="PTHR47985:SF41">
    <property type="entry name" value="SERINE_THREONINE-PROTEIN KINASE PBL5-RELATED"/>
    <property type="match status" value="1"/>
</dbReference>
<keyword evidence="2" id="KW-0808">Transferase</keyword>
<dbReference type="PANTHER" id="PTHR47985">
    <property type="entry name" value="OS07G0668900 PROTEIN"/>
    <property type="match status" value="1"/>
</dbReference>
<evidence type="ECO:0000256" key="2">
    <source>
        <dbReference type="ARBA" id="ARBA00022527"/>
    </source>
</evidence>
<comment type="subcellular location">
    <subcellularLocation>
        <location evidence="1">Membrane</location>
    </subcellularLocation>
</comment>
<keyword evidence="2" id="KW-0723">Serine/threonine-protein kinase</keyword>
<dbReference type="Proteomes" id="UP000836841">
    <property type="component" value="Chromosome 3"/>
</dbReference>
<organism evidence="5 6">
    <name type="scientific">Thlaspi arvense</name>
    <name type="common">Field penny-cress</name>
    <dbReference type="NCBI Taxonomy" id="13288"/>
    <lineage>
        <taxon>Eukaryota</taxon>
        <taxon>Viridiplantae</taxon>
        <taxon>Streptophyta</taxon>
        <taxon>Embryophyta</taxon>
        <taxon>Tracheophyta</taxon>
        <taxon>Spermatophyta</taxon>
        <taxon>Magnoliopsida</taxon>
        <taxon>eudicotyledons</taxon>
        <taxon>Gunneridae</taxon>
        <taxon>Pentapetalae</taxon>
        <taxon>rosids</taxon>
        <taxon>malvids</taxon>
        <taxon>Brassicales</taxon>
        <taxon>Brassicaceae</taxon>
        <taxon>Thlaspideae</taxon>
        <taxon>Thlaspi</taxon>
    </lineage>
</organism>
<feature type="compositionally biased region" description="Basic and acidic residues" evidence="4">
    <location>
        <begin position="212"/>
        <end position="239"/>
    </location>
</feature>
<reference evidence="5 6" key="1">
    <citation type="submission" date="2022-03" db="EMBL/GenBank/DDBJ databases">
        <authorList>
            <person name="Nunn A."/>
            <person name="Chopra R."/>
            <person name="Nunn A."/>
            <person name="Contreras Garrido A."/>
        </authorList>
    </citation>
    <scope>NUCLEOTIDE SEQUENCE [LARGE SCALE GENOMIC DNA]</scope>
</reference>
<keyword evidence="2" id="KW-0418">Kinase</keyword>
<dbReference type="AlphaFoldDB" id="A0AAU9RVU7"/>
<evidence type="ECO:0000256" key="3">
    <source>
        <dbReference type="ARBA" id="ARBA00023136"/>
    </source>
</evidence>
<dbReference type="EMBL" id="OU466859">
    <property type="protein sequence ID" value="CAH2052235.1"/>
    <property type="molecule type" value="Genomic_DNA"/>
</dbReference>
<accession>A0AAU9RVU7</accession>
<dbReference type="SUPFAM" id="SSF56112">
    <property type="entry name" value="Protein kinase-like (PK-like)"/>
    <property type="match status" value="1"/>
</dbReference>
<keyword evidence="6" id="KW-1185">Reference proteome</keyword>
<proteinExistence type="predicted"/>
<keyword evidence="3" id="KW-0472">Membrane</keyword>
<gene>
    <name evidence="5" type="ORF">TAV2_LOCUS9753</name>
</gene>
<evidence type="ECO:0000256" key="4">
    <source>
        <dbReference type="SAM" id="MobiDB-lite"/>
    </source>
</evidence>
<feature type="region of interest" description="Disordered" evidence="4">
    <location>
        <begin position="212"/>
        <end position="297"/>
    </location>
</feature>
<evidence type="ECO:0000313" key="6">
    <source>
        <dbReference type="Proteomes" id="UP000836841"/>
    </source>
</evidence>